<reference evidence="3" key="1">
    <citation type="submission" date="2022-11" db="UniProtKB">
        <authorList>
            <consortium name="WormBaseParasite"/>
        </authorList>
    </citation>
    <scope>IDENTIFICATION</scope>
</reference>
<evidence type="ECO:0000313" key="2">
    <source>
        <dbReference type="Proteomes" id="UP000887560"/>
    </source>
</evidence>
<sequence>MKEGHRSPQCRMPLKCSACSDPHPRPFVPEYYAHLSNLKKQKRPPQQPNVHFAQSIPDNRNRITEPPLPSPYPHNSNPNQQTFCSLYELPITNKINVKLKQRPTILTPKALRKCLTNVPATKMELNPAKKR</sequence>
<dbReference type="WBParaSite" id="scf7180000418451.g2413">
    <property type="protein sequence ID" value="scf7180000418451.g2413"/>
    <property type="gene ID" value="scf7180000418451.g2413"/>
</dbReference>
<dbReference type="Proteomes" id="UP000887560">
    <property type="component" value="Unplaced"/>
</dbReference>
<keyword evidence="2" id="KW-1185">Reference proteome</keyword>
<evidence type="ECO:0000313" key="3">
    <source>
        <dbReference type="WBParaSite" id="scf7180000418451.g2413"/>
    </source>
</evidence>
<name>A0A915NGH8_9BILA</name>
<protein>
    <submittedName>
        <fullName evidence="3">Uncharacterized protein</fullName>
    </submittedName>
</protein>
<dbReference type="AlphaFoldDB" id="A0A915NGH8"/>
<evidence type="ECO:0000256" key="1">
    <source>
        <dbReference type="SAM" id="MobiDB-lite"/>
    </source>
</evidence>
<proteinExistence type="predicted"/>
<organism evidence="2 3">
    <name type="scientific">Meloidogyne floridensis</name>
    <dbReference type="NCBI Taxonomy" id="298350"/>
    <lineage>
        <taxon>Eukaryota</taxon>
        <taxon>Metazoa</taxon>
        <taxon>Ecdysozoa</taxon>
        <taxon>Nematoda</taxon>
        <taxon>Chromadorea</taxon>
        <taxon>Rhabditida</taxon>
        <taxon>Tylenchina</taxon>
        <taxon>Tylenchomorpha</taxon>
        <taxon>Tylenchoidea</taxon>
        <taxon>Meloidogynidae</taxon>
        <taxon>Meloidogyninae</taxon>
        <taxon>Meloidogyne</taxon>
    </lineage>
</organism>
<feature type="region of interest" description="Disordered" evidence="1">
    <location>
        <begin position="39"/>
        <end position="79"/>
    </location>
</feature>
<accession>A0A915NGH8</accession>